<dbReference type="AlphaFoldDB" id="A0A151IF34"/>
<evidence type="ECO:0000313" key="1">
    <source>
        <dbReference type="EMBL" id="KYM99308.1"/>
    </source>
</evidence>
<organism evidence="1 2">
    <name type="scientific">Cyphomyrmex costatus</name>
    <dbReference type="NCBI Taxonomy" id="456900"/>
    <lineage>
        <taxon>Eukaryota</taxon>
        <taxon>Metazoa</taxon>
        <taxon>Ecdysozoa</taxon>
        <taxon>Arthropoda</taxon>
        <taxon>Hexapoda</taxon>
        <taxon>Insecta</taxon>
        <taxon>Pterygota</taxon>
        <taxon>Neoptera</taxon>
        <taxon>Endopterygota</taxon>
        <taxon>Hymenoptera</taxon>
        <taxon>Apocrita</taxon>
        <taxon>Aculeata</taxon>
        <taxon>Formicoidea</taxon>
        <taxon>Formicidae</taxon>
        <taxon>Myrmicinae</taxon>
        <taxon>Cyphomyrmex</taxon>
    </lineage>
</organism>
<sequence>LVDDVNKTLAVSELALVYATYQNAHLDVIMYFTNVGEFKLGLPGVDEGVDGVPGGDASNGQTKLPKSTSFLLFLRFSVN</sequence>
<gene>
    <name evidence="1" type="ORF">ALC62_09950</name>
</gene>
<accession>A0A151IF34</accession>
<feature type="non-terminal residue" evidence="1">
    <location>
        <position position="1"/>
    </location>
</feature>
<reference evidence="1 2" key="1">
    <citation type="submission" date="2016-03" db="EMBL/GenBank/DDBJ databases">
        <title>Cyphomyrmex costatus WGS genome.</title>
        <authorList>
            <person name="Nygaard S."/>
            <person name="Hu H."/>
            <person name="Boomsma J."/>
            <person name="Zhang G."/>
        </authorList>
    </citation>
    <scope>NUCLEOTIDE SEQUENCE [LARGE SCALE GENOMIC DNA]</scope>
    <source>
        <strain evidence="1">MS0001</strain>
        <tissue evidence="1">Whole body</tissue>
    </source>
</reference>
<dbReference type="Proteomes" id="UP000078542">
    <property type="component" value="Unassembled WGS sequence"/>
</dbReference>
<evidence type="ECO:0000313" key="2">
    <source>
        <dbReference type="Proteomes" id="UP000078542"/>
    </source>
</evidence>
<name>A0A151IF34_9HYME</name>
<protein>
    <submittedName>
        <fullName evidence="1">Uncharacterized protein</fullName>
    </submittedName>
</protein>
<keyword evidence="2" id="KW-1185">Reference proteome</keyword>
<dbReference type="EMBL" id="KQ977858">
    <property type="protein sequence ID" value="KYM99308.1"/>
    <property type="molecule type" value="Genomic_DNA"/>
</dbReference>
<proteinExistence type="predicted"/>